<accession>A0A4Z0A3U7</accession>
<dbReference type="PANTHER" id="PTHR43157">
    <property type="entry name" value="PHOSPHATIDYLINOSITOL-GLYCAN BIOSYNTHESIS CLASS F PROTEIN-RELATED"/>
    <property type="match status" value="1"/>
</dbReference>
<evidence type="ECO:0008006" key="4">
    <source>
        <dbReference type="Google" id="ProtNLM"/>
    </source>
</evidence>
<comment type="caution">
    <text evidence="2">The sequence shown here is derived from an EMBL/GenBank/DDBJ whole genome shotgun (WGS) entry which is preliminary data.</text>
</comment>
<evidence type="ECO:0000313" key="2">
    <source>
        <dbReference type="EMBL" id="TFY81395.1"/>
    </source>
</evidence>
<reference evidence="2 3" key="1">
    <citation type="submission" date="2019-02" db="EMBL/GenBank/DDBJ databases">
        <title>Genome sequencing of the rare red list fungi Hericium alpestre (H. flagellum).</title>
        <authorList>
            <person name="Buettner E."/>
            <person name="Kellner H."/>
        </authorList>
    </citation>
    <scope>NUCLEOTIDE SEQUENCE [LARGE SCALE GENOMIC DNA]</scope>
    <source>
        <strain evidence="2 3">DSM 108284</strain>
    </source>
</reference>
<dbReference type="STRING" id="135208.A0A4Z0A3U7"/>
<evidence type="ECO:0000313" key="3">
    <source>
        <dbReference type="Proteomes" id="UP000298061"/>
    </source>
</evidence>
<dbReference type="SUPFAM" id="SSF51735">
    <property type="entry name" value="NAD(P)-binding Rossmann-fold domains"/>
    <property type="match status" value="1"/>
</dbReference>
<dbReference type="InterPro" id="IPR002347">
    <property type="entry name" value="SDR_fam"/>
</dbReference>
<dbReference type="PANTHER" id="PTHR43157:SF31">
    <property type="entry name" value="PHOSPHATIDYLINOSITOL-GLYCAN BIOSYNTHESIS CLASS F PROTEIN"/>
    <property type="match status" value="1"/>
</dbReference>
<protein>
    <recommendedName>
        <fullName evidence="4">NAD(P)-binding protein</fullName>
    </recommendedName>
</protein>
<keyword evidence="3" id="KW-1185">Reference proteome</keyword>
<organism evidence="2 3">
    <name type="scientific">Hericium alpestre</name>
    <dbReference type="NCBI Taxonomy" id="135208"/>
    <lineage>
        <taxon>Eukaryota</taxon>
        <taxon>Fungi</taxon>
        <taxon>Dikarya</taxon>
        <taxon>Basidiomycota</taxon>
        <taxon>Agaricomycotina</taxon>
        <taxon>Agaricomycetes</taxon>
        <taxon>Russulales</taxon>
        <taxon>Hericiaceae</taxon>
        <taxon>Hericium</taxon>
    </lineage>
</organism>
<dbReference type="Gene3D" id="3.40.50.720">
    <property type="entry name" value="NAD(P)-binding Rossmann-like Domain"/>
    <property type="match status" value="1"/>
</dbReference>
<dbReference type="EMBL" id="SFCI01000217">
    <property type="protein sequence ID" value="TFY81395.1"/>
    <property type="molecule type" value="Genomic_DNA"/>
</dbReference>
<sequence>MGNALAVYKDTFPPSPTYSVDDVPDLSGKIIIVTGGNTGLGKETIKVLLQHNATVYLAARSPSKAKAAIDELRDVTGKEALFLQLDLSDLKSVKESARQFLEKEKKLDVLLNNAGVMMSPIEQLTKDGYDLQFGTNVLGHFYFTKLLLPLLLSTAKTTGEARVVTLSSGAGLMVDEIDFNTLKDSPARKNLGTTKLYMQSKLGNMVVSLELARRYADQGIISTSINPGTLKSDLARHVHSLIYKLILKIISYPVPMGTLSSLYAATHPDGKSLNGKYLKPWAREGELSKTATDPELGKELWTWMEEQVAPFESNTS</sequence>
<proteinExistence type="predicted"/>
<dbReference type="OrthoDB" id="191139at2759"/>
<dbReference type="PRINTS" id="PR00081">
    <property type="entry name" value="GDHRDH"/>
</dbReference>
<dbReference type="Pfam" id="PF00106">
    <property type="entry name" value="adh_short"/>
    <property type="match status" value="1"/>
</dbReference>
<dbReference type="GO" id="GO:0016491">
    <property type="term" value="F:oxidoreductase activity"/>
    <property type="evidence" value="ECO:0007669"/>
    <property type="project" value="UniProtKB-KW"/>
</dbReference>
<dbReference type="Proteomes" id="UP000298061">
    <property type="component" value="Unassembled WGS sequence"/>
</dbReference>
<name>A0A4Z0A3U7_9AGAM</name>
<dbReference type="InterPro" id="IPR036291">
    <property type="entry name" value="NAD(P)-bd_dom_sf"/>
</dbReference>
<dbReference type="AlphaFoldDB" id="A0A4Z0A3U7"/>
<evidence type="ECO:0000256" key="1">
    <source>
        <dbReference type="ARBA" id="ARBA00023002"/>
    </source>
</evidence>
<keyword evidence="1" id="KW-0560">Oxidoreductase</keyword>
<gene>
    <name evidence="2" type="ORF">EWM64_g2622</name>
</gene>